<dbReference type="Proteomes" id="UP000217199">
    <property type="component" value="Unassembled WGS sequence"/>
</dbReference>
<gene>
    <name evidence="1" type="ORF">PNOK_0102600</name>
</gene>
<evidence type="ECO:0000313" key="2">
    <source>
        <dbReference type="Proteomes" id="UP000217199"/>
    </source>
</evidence>
<comment type="caution">
    <text evidence="1">The sequence shown here is derived from an EMBL/GenBank/DDBJ whole genome shotgun (WGS) entry which is preliminary data.</text>
</comment>
<protein>
    <submittedName>
        <fullName evidence="1">Uncharacterized protein</fullName>
    </submittedName>
</protein>
<dbReference type="EMBL" id="NBII01000001">
    <property type="protein sequence ID" value="PAV23958.1"/>
    <property type="molecule type" value="Genomic_DNA"/>
</dbReference>
<keyword evidence="2" id="KW-1185">Reference proteome</keyword>
<dbReference type="InParanoid" id="A0A286UWK0"/>
<evidence type="ECO:0000313" key="1">
    <source>
        <dbReference type="EMBL" id="PAV23958.1"/>
    </source>
</evidence>
<organism evidence="1 2">
    <name type="scientific">Pyrrhoderma noxium</name>
    <dbReference type="NCBI Taxonomy" id="2282107"/>
    <lineage>
        <taxon>Eukaryota</taxon>
        <taxon>Fungi</taxon>
        <taxon>Dikarya</taxon>
        <taxon>Basidiomycota</taxon>
        <taxon>Agaricomycotina</taxon>
        <taxon>Agaricomycetes</taxon>
        <taxon>Hymenochaetales</taxon>
        <taxon>Hymenochaetaceae</taxon>
        <taxon>Pyrrhoderma</taxon>
    </lineage>
</organism>
<reference evidence="1 2" key="1">
    <citation type="journal article" date="2017" name="Mol. Ecol.">
        <title>Comparative and population genomic landscape of Phellinus noxius: A hypervariable fungus causing root rot in trees.</title>
        <authorList>
            <person name="Chung C.L."/>
            <person name="Lee T.J."/>
            <person name="Akiba M."/>
            <person name="Lee H.H."/>
            <person name="Kuo T.H."/>
            <person name="Liu D."/>
            <person name="Ke H.M."/>
            <person name="Yokoi T."/>
            <person name="Roa M.B."/>
            <person name="Lu M.J."/>
            <person name="Chang Y.Y."/>
            <person name="Ann P.J."/>
            <person name="Tsai J.N."/>
            <person name="Chen C.Y."/>
            <person name="Tzean S.S."/>
            <person name="Ota Y."/>
            <person name="Hattori T."/>
            <person name="Sahashi N."/>
            <person name="Liou R.F."/>
            <person name="Kikuchi T."/>
            <person name="Tsai I.J."/>
        </authorList>
    </citation>
    <scope>NUCLEOTIDE SEQUENCE [LARGE SCALE GENOMIC DNA]</scope>
    <source>
        <strain evidence="1 2">FFPRI411160</strain>
    </source>
</reference>
<dbReference type="AlphaFoldDB" id="A0A286UWK0"/>
<sequence length="99" mass="11280">MESSDIPFTVTIHYIPPSSEEREAFSINFEGFVWRVRSLCAQNINTRETVVSSNQEVILFEISHNLVTVTGLQEINNLLNDIHPQYDEEGGEEDVVVKI</sequence>
<accession>A0A286UWK0</accession>
<name>A0A286UWK0_9AGAM</name>
<proteinExistence type="predicted"/>